<protein>
    <submittedName>
        <fullName evidence="3">NAD(P)H nitroreductase</fullName>
    </submittedName>
</protein>
<accession>A0ABM7XF36</accession>
<dbReference type="Proteomes" id="UP001162734">
    <property type="component" value="Chromosome"/>
</dbReference>
<dbReference type="PANTHER" id="PTHR23026:SF123">
    <property type="entry name" value="NAD(P)H NITROREDUCTASE RV3131-RELATED"/>
    <property type="match status" value="1"/>
</dbReference>
<feature type="region of interest" description="Disordered" evidence="1">
    <location>
        <begin position="306"/>
        <end position="341"/>
    </location>
</feature>
<dbReference type="InterPro" id="IPR029479">
    <property type="entry name" value="Nitroreductase"/>
</dbReference>
<evidence type="ECO:0000313" key="3">
    <source>
        <dbReference type="EMBL" id="BDG10500.1"/>
    </source>
</evidence>
<dbReference type="SUPFAM" id="SSF55469">
    <property type="entry name" value="FMN-dependent nitroreductase-like"/>
    <property type="match status" value="2"/>
</dbReference>
<dbReference type="PANTHER" id="PTHR23026">
    <property type="entry name" value="NADPH NITROREDUCTASE"/>
    <property type="match status" value="1"/>
</dbReference>
<dbReference type="Gene3D" id="3.40.109.10">
    <property type="entry name" value="NADH Oxidase"/>
    <property type="match status" value="1"/>
</dbReference>
<dbReference type="InterPro" id="IPR000415">
    <property type="entry name" value="Nitroreductase-like"/>
</dbReference>
<dbReference type="RefSeq" id="WP_248343009.1">
    <property type="nucleotide sequence ID" value="NZ_AP025592.1"/>
</dbReference>
<proteinExistence type="predicted"/>
<feature type="domain" description="Nitroreductase" evidence="2">
    <location>
        <begin position="116"/>
        <end position="304"/>
    </location>
</feature>
<dbReference type="EMBL" id="AP025592">
    <property type="protein sequence ID" value="BDG10500.1"/>
    <property type="molecule type" value="Genomic_DNA"/>
</dbReference>
<name>A0ABM7XF36_9BACT</name>
<reference evidence="4" key="1">
    <citation type="journal article" date="2022" name="Int. J. Syst. Evol. Microbiol.">
        <title>Anaeromyxobacter oryzae sp. nov., Anaeromyxobacter diazotrophicus sp. nov. and Anaeromyxobacter paludicola sp. nov., isolated from paddy soils.</title>
        <authorList>
            <person name="Itoh H."/>
            <person name="Xu Z."/>
            <person name="Mise K."/>
            <person name="Masuda Y."/>
            <person name="Ushijima N."/>
            <person name="Hayakawa C."/>
            <person name="Shiratori Y."/>
            <person name="Senoo K."/>
        </authorList>
    </citation>
    <scope>NUCLEOTIDE SEQUENCE [LARGE SCALE GENOMIC DNA]</scope>
    <source>
        <strain evidence="4">Red630</strain>
    </source>
</reference>
<dbReference type="NCBIfam" id="NF047509">
    <property type="entry name" value="Rv3131_FMN_oxido"/>
    <property type="match status" value="1"/>
</dbReference>
<gene>
    <name evidence="3" type="ORF">AMPC_36130</name>
</gene>
<sequence length="341" mass="37127">MPEATDATRELVRLAGLAPSRHNAQPWAFEVEGEELRLYGDPARALPVSDPAGREQLIGCGAALANLRLAAAWQGRATSCELMGGSRHDFLLARVRLEHAARPTALAARLADAIPARRTVRLAMEQRPLPRGLVSELARIAWEEGASLRPVEPSTARAVAERVAEADRRQWASAAFRAEVARWTRPSASRSRDGIPGYARGLSGAASWLEPVRLRFARDAAAEAARDLARALGASALVALSTPEDRGADWLRAGQAMEKVLLRAAAEGLSACWLNSPLELPDLRQEVREVLGERWHPQLLFRLGADAAGTPSRPTPRRAPEELIRRLAPASPRRQELALRT</sequence>
<dbReference type="InterPro" id="IPR050627">
    <property type="entry name" value="Nitroreductase/BluB"/>
</dbReference>
<dbReference type="Pfam" id="PF00881">
    <property type="entry name" value="Nitroreductase"/>
    <property type="match status" value="1"/>
</dbReference>
<evidence type="ECO:0000313" key="4">
    <source>
        <dbReference type="Proteomes" id="UP001162734"/>
    </source>
</evidence>
<keyword evidence="4" id="KW-1185">Reference proteome</keyword>
<evidence type="ECO:0000259" key="2">
    <source>
        <dbReference type="Pfam" id="PF00881"/>
    </source>
</evidence>
<organism evidence="3 4">
    <name type="scientific">Anaeromyxobacter paludicola</name>
    <dbReference type="NCBI Taxonomy" id="2918171"/>
    <lineage>
        <taxon>Bacteria</taxon>
        <taxon>Pseudomonadati</taxon>
        <taxon>Myxococcota</taxon>
        <taxon>Myxococcia</taxon>
        <taxon>Myxococcales</taxon>
        <taxon>Cystobacterineae</taxon>
        <taxon>Anaeromyxobacteraceae</taxon>
        <taxon>Anaeromyxobacter</taxon>
    </lineage>
</organism>
<evidence type="ECO:0000256" key="1">
    <source>
        <dbReference type="SAM" id="MobiDB-lite"/>
    </source>
</evidence>